<accession>A0A1H3FFP5</accession>
<dbReference type="InterPro" id="IPR036291">
    <property type="entry name" value="NAD(P)-bd_dom_sf"/>
</dbReference>
<reference evidence="3" key="1">
    <citation type="submission" date="2016-10" db="EMBL/GenBank/DDBJ databases">
        <authorList>
            <person name="Varghese N."/>
            <person name="Submissions S."/>
        </authorList>
    </citation>
    <scope>NUCLEOTIDE SEQUENCE [LARGE SCALE GENOMIC DNA]</scope>
    <source>
        <strain evidence="3">DSM 13490</strain>
    </source>
</reference>
<evidence type="ECO:0000313" key="2">
    <source>
        <dbReference type="EMBL" id="SDX89770.1"/>
    </source>
</evidence>
<dbReference type="PANTHER" id="PTHR43245:SF58">
    <property type="entry name" value="BLL5923 PROTEIN"/>
    <property type="match status" value="1"/>
</dbReference>
<keyword evidence="3" id="KW-1185">Reference proteome</keyword>
<evidence type="ECO:0000313" key="3">
    <source>
        <dbReference type="Proteomes" id="UP000199266"/>
    </source>
</evidence>
<dbReference type="SUPFAM" id="SSF51735">
    <property type="entry name" value="NAD(P)-binding Rossmann-fold domains"/>
    <property type="match status" value="1"/>
</dbReference>
<dbReference type="RefSeq" id="WP_091461100.1">
    <property type="nucleotide sequence ID" value="NZ_FNPD01000005.1"/>
</dbReference>
<dbReference type="Gene3D" id="3.40.50.720">
    <property type="entry name" value="NAD(P)-binding Rossmann-like Domain"/>
    <property type="match status" value="1"/>
</dbReference>
<dbReference type="InterPro" id="IPR001509">
    <property type="entry name" value="Epimerase_deHydtase"/>
</dbReference>
<organism evidence="2 3">
    <name type="scientific">Acetomicrobium thermoterrenum DSM 13490</name>
    <dbReference type="NCBI Taxonomy" id="1120987"/>
    <lineage>
        <taxon>Bacteria</taxon>
        <taxon>Thermotogati</taxon>
        <taxon>Synergistota</taxon>
        <taxon>Synergistia</taxon>
        <taxon>Synergistales</taxon>
        <taxon>Acetomicrobiaceae</taxon>
        <taxon>Acetomicrobium</taxon>
    </lineage>
</organism>
<dbReference type="Pfam" id="PF01370">
    <property type="entry name" value="Epimerase"/>
    <property type="match status" value="1"/>
</dbReference>
<dbReference type="EMBL" id="FNPD01000005">
    <property type="protein sequence ID" value="SDX89770.1"/>
    <property type="molecule type" value="Genomic_DNA"/>
</dbReference>
<gene>
    <name evidence="2" type="ORF">SAMN03080603_01061</name>
</gene>
<evidence type="ECO:0000259" key="1">
    <source>
        <dbReference type="Pfam" id="PF01370"/>
    </source>
</evidence>
<dbReference type="InterPro" id="IPR050177">
    <property type="entry name" value="Lipid_A_modif_metabolic_enz"/>
</dbReference>
<feature type="domain" description="NAD-dependent epimerase/dehydratase" evidence="1">
    <location>
        <begin position="4"/>
        <end position="188"/>
    </location>
</feature>
<name>A0A1H3FFP5_9BACT</name>
<proteinExistence type="predicted"/>
<dbReference type="Proteomes" id="UP000199266">
    <property type="component" value="Unassembled WGS sequence"/>
</dbReference>
<sequence length="289" mass="32797">MKKILITGANSYIGNSFKEWLKQFPNDYLVESISVRDDSWKEKCFMGYDAVLHLAAIVHVKQKAVDKYFEVNRDLSVKIAEKAKSEGVKQFIFLSTMAVYGCETGYITSKTPPIPKTPYAKSKYEAEKLLLDIEDDDFKIAILRPPIVYGKGCKGNYPRLSILVNKLPIFPDVESMRSMLFINNLSEFLRIVVDNRLNGILFPQNRDYVNITELARLINLAHGKNIQVTKLFNWSIAIGLRFSKTFQKIFGNLIYDKSLSGGPESMVNGIPMNYETTSFEGSIMLTEAS</sequence>
<dbReference type="AlphaFoldDB" id="A0A1H3FFP5"/>
<dbReference type="PANTHER" id="PTHR43245">
    <property type="entry name" value="BIFUNCTIONAL POLYMYXIN RESISTANCE PROTEIN ARNA"/>
    <property type="match status" value="1"/>
</dbReference>
<protein>
    <submittedName>
        <fullName evidence="2">UDP-glucose 4-epimerase</fullName>
    </submittedName>
</protein>